<dbReference type="AlphaFoldDB" id="A0A5J5DH97"/>
<protein>
    <recommendedName>
        <fullName evidence="6">CCZ1/INTU/HSP4 first Longin domain-containing protein</fullName>
    </recommendedName>
</protein>
<evidence type="ECO:0000259" key="2">
    <source>
        <dbReference type="Pfam" id="PF19031"/>
    </source>
</evidence>
<feature type="region of interest" description="Disordered" evidence="1">
    <location>
        <begin position="421"/>
        <end position="450"/>
    </location>
</feature>
<dbReference type="PANTHER" id="PTHR14407:SF9">
    <property type="entry name" value="BLOC-3 COMPLEX MEMBER HPS4"/>
    <property type="match status" value="1"/>
</dbReference>
<dbReference type="GO" id="GO:1903232">
    <property type="term" value="P:melanosome assembly"/>
    <property type="evidence" value="ECO:0007669"/>
    <property type="project" value="TreeGrafter"/>
</dbReference>
<dbReference type="GO" id="GO:0005765">
    <property type="term" value="C:lysosomal membrane"/>
    <property type="evidence" value="ECO:0007669"/>
    <property type="project" value="TreeGrafter"/>
</dbReference>
<evidence type="ECO:0008006" key="6">
    <source>
        <dbReference type="Google" id="ProtNLM"/>
    </source>
</evidence>
<evidence type="ECO:0000259" key="3">
    <source>
        <dbReference type="Pfam" id="PF19033"/>
    </source>
</evidence>
<organism evidence="4 5">
    <name type="scientific">Etheostoma spectabile</name>
    <name type="common">orangethroat darter</name>
    <dbReference type="NCBI Taxonomy" id="54343"/>
    <lineage>
        <taxon>Eukaryota</taxon>
        <taxon>Metazoa</taxon>
        <taxon>Chordata</taxon>
        <taxon>Craniata</taxon>
        <taxon>Vertebrata</taxon>
        <taxon>Euteleostomi</taxon>
        <taxon>Actinopterygii</taxon>
        <taxon>Neopterygii</taxon>
        <taxon>Teleostei</taxon>
        <taxon>Neoteleostei</taxon>
        <taxon>Acanthomorphata</taxon>
        <taxon>Eupercaria</taxon>
        <taxon>Perciformes</taxon>
        <taxon>Percoidei</taxon>
        <taxon>Percidae</taxon>
        <taxon>Etheostomatinae</taxon>
        <taxon>Etheostoma</taxon>
    </lineage>
</organism>
<dbReference type="PANTHER" id="PTHR14407">
    <property type="entry name" value="HERMANSKY-PUDLAK SYNDROME 4 PROTEIN LIGHT-EAR PROTEIN-RELATED"/>
    <property type="match status" value="1"/>
</dbReference>
<dbReference type="InterPro" id="IPR043989">
    <property type="entry name" value="CCZ1/INTU/HSP4_longin_3"/>
</dbReference>
<evidence type="ECO:0000256" key="1">
    <source>
        <dbReference type="SAM" id="MobiDB-lite"/>
    </source>
</evidence>
<feature type="compositionally biased region" description="Polar residues" evidence="1">
    <location>
        <begin position="294"/>
        <end position="329"/>
    </location>
</feature>
<dbReference type="GO" id="GO:0031085">
    <property type="term" value="C:BLOC-3 complex"/>
    <property type="evidence" value="ECO:0007669"/>
    <property type="project" value="TreeGrafter"/>
</dbReference>
<feature type="domain" description="CCZ1/INTU/HPS4 third Longin" evidence="3">
    <location>
        <begin position="515"/>
        <end position="612"/>
    </location>
</feature>
<accession>A0A5J5DH97</accession>
<feature type="domain" description="CCZ1/INTU/HSP4 first Longin" evidence="2">
    <location>
        <begin position="39"/>
        <end position="144"/>
    </location>
</feature>
<dbReference type="GO" id="GO:0031410">
    <property type="term" value="C:cytoplasmic vesicle"/>
    <property type="evidence" value="ECO:0007669"/>
    <property type="project" value="TreeGrafter"/>
</dbReference>
<dbReference type="GO" id="GO:0016192">
    <property type="term" value="P:vesicle-mediated transport"/>
    <property type="evidence" value="ECO:0007669"/>
    <property type="project" value="InterPro"/>
</dbReference>
<dbReference type="Pfam" id="PF19033">
    <property type="entry name" value="Intu_longin_3"/>
    <property type="match status" value="1"/>
</dbReference>
<dbReference type="Pfam" id="PF19031">
    <property type="entry name" value="Intu_longin_1"/>
    <property type="match status" value="1"/>
</dbReference>
<dbReference type="Proteomes" id="UP000327493">
    <property type="component" value="Chromosome 5"/>
</dbReference>
<evidence type="ECO:0000313" key="4">
    <source>
        <dbReference type="EMBL" id="KAA8592746.1"/>
    </source>
</evidence>
<reference evidence="4 5" key="1">
    <citation type="submission" date="2019-08" db="EMBL/GenBank/DDBJ databases">
        <title>A chromosome-level genome assembly, high-density linkage maps, and genome scans reveal the genomic architecture of hybrid incompatibilities underlying speciation via character displacement in darters (Percidae: Etheostominae).</title>
        <authorList>
            <person name="Moran R.L."/>
            <person name="Catchen J.M."/>
            <person name="Fuller R.C."/>
        </authorList>
    </citation>
    <scope>NUCLEOTIDE SEQUENCE [LARGE SCALE GENOMIC DNA]</scope>
    <source>
        <strain evidence="4">EspeVRDwgs_2016</strain>
        <tissue evidence="4">Muscle</tissue>
    </source>
</reference>
<comment type="caution">
    <text evidence="4">The sequence shown here is derived from an EMBL/GenBank/DDBJ whole genome shotgun (WGS) entry which is preliminary data.</text>
</comment>
<dbReference type="GO" id="GO:0031267">
    <property type="term" value="F:small GTPase binding"/>
    <property type="evidence" value="ECO:0007669"/>
    <property type="project" value="TreeGrafter"/>
</dbReference>
<keyword evidence="5" id="KW-1185">Reference proteome</keyword>
<feature type="region of interest" description="Disordered" evidence="1">
    <location>
        <begin position="273"/>
        <end position="357"/>
    </location>
</feature>
<name>A0A5J5DH97_9PERO</name>
<dbReference type="GO" id="GO:0005085">
    <property type="term" value="F:guanyl-nucleotide exchange factor activity"/>
    <property type="evidence" value="ECO:0007669"/>
    <property type="project" value="TreeGrafter"/>
</dbReference>
<dbReference type="InterPro" id="IPR043987">
    <property type="entry name" value="CCZ1/INTU/HSP4_longin_1"/>
</dbReference>
<dbReference type="EMBL" id="VOFY01000005">
    <property type="protein sequence ID" value="KAA8592746.1"/>
    <property type="molecule type" value="Genomic_DNA"/>
</dbReference>
<dbReference type="InterPro" id="IPR026091">
    <property type="entry name" value="HPS4"/>
</dbReference>
<gene>
    <name evidence="4" type="ORF">FQN60_018201</name>
</gene>
<dbReference type="GO" id="GO:0006605">
    <property type="term" value="P:protein targeting"/>
    <property type="evidence" value="ECO:0007669"/>
    <property type="project" value="TreeGrafter"/>
</dbReference>
<sequence>MASEENTVVPNHRVYKSAKVPCLMSVMAELVPPDSRRCNYFFLYDGSKVKGEGDATREGICYFYPEETPLDKQELICGQLAGAGRCVSELSASPVRILRLRRNKFAIRMKDDFFWALGCSVEVPTVSACELLDQLINLFCFYNGSLSSQETLAARWAQYLSHLQSGSSELQHIFSCLRSIDLTNVDPLLLLKAALILQACQRCPLVLAGCVLFRGRVVSTQMSPELTMKVMVHESETYTKAPSTFSSFGGAVSSTTVFLTMSELQYLQSAPVDKSFSSHRTPHKNTPKKKTRLSRTLSDISSTESEPSDTGSSQSPLKGSFSPHLSTAFSPDLLNPQPQPLQPSFPNGKHSPEAEAEALEESNYYSFHSNKGGVSQLHNKGDSSLFEENSYLNGGRGDGDAACGAVFDFRGAEDTVFTTEASRGGCERVQGRQAEIPDPPPGSGASDSPEECPLVPMTLYLHRVKGLVLALLVEPHFLNDTASMEEVYHSSLASLNGLEAHLRTICPRAPDAPGPYIFAHFDCIQSTLTTNLSGRPGGAPERPFVRATSLLHSHFCNTETLQEAIIRSAGAAVYGSRSVAQETYFQQHGGSLRNSGIPNHQDSAFLLPSKARHRLLKHGSPKTPDGSSEPTLRTGVLRRWRRGIAETHQERCAELEAPWLENTQVPEDNATLLQLRVRPLSPGASQGLVFPGKSLFSFVRRVYHCCQEGVNCRRVKGIQGRLRGGTVVEFLLSRDILSLAVMRAELHLHVSNPQHLDIHPVLSSMAKRGLPTRYSVWSRGNTVELRVDLLFLFQSLQEATGGARGGPSLVNMRRAVFSSRGSLPEKKPSFGTLQDTASDVWEDWVALELGLVLGCSRSGSGLSCGTGGVHLAHTPFMALYYR</sequence>
<feature type="compositionally biased region" description="Basic residues" evidence="1">
    <location>
        <begin position="280"/>
        <end position="293"/>
    </location>
</feature>
<evidence type="ECO:0000313" key="5">
    <source>
        <dbReference type="Proteomes" id="UP000327493"/>
    </source>
</evidence>
<proteinExistence type="predicted"/>